<feature type="compositionally biased region" description="Polar residues" evidence="1">
    <location>
        <begin position="837"/>
        <end position="853"/>
    </location>
</feature>
<evidence type="ECO:0000313" key="2">
    <source>
        <dbReference type="EMBL" id="KDR80575.1"/>
    </source>
</evidence>
<proteinExistence type="predicted"/>
<keyword evidence="3" id="KW-1185">Reference proteome</keyword>
<feature type="compositionally biased region" description="Polar residues" evidence="1">
    <location>
        <begin position="115"/>
        <end position="124"/>
    </location>
</feature>
<dbReference type="HOGENOM" id="CLU_006928_0_0_1"/>
<feature type="region of interest" description="Disordered" evidence="1">
    <location>
        <begin position="371"/>
        <end position="494"/>
    </location>
</feature>
<organism evidence="2 3">
    <name type="scientific">Galerina marginata (strain CBS 339.88)</name>
    <dbReference type="NCBI Taxonomy" id="685588"/>
    <lineage>
        <taxon>Eukaryota</taxon>
        <taxon>Fungi</taxon>
        <taxon>Dikarya</taxon>
        <taxon>Basidiomycota</taxon>
        <taxon>Agaricomycotina</taxon>
        <taxon>Agaricomycetes</taxon>
        <taxon>Agaricomycetidae</taxon>
        <taxon>Agaricales</taxon>
        <taxon>Agaricineae</taxon>
        <taxon>Strophariaceae</taxon>
        <taxon>Galerina</taxon>
    </lineage>
</organism>
<feature type="compositionally biased region" description="Polar residues" evidence="1">
    <location>
        <begin position="65"/>
        <end position="88"/>
    </location>
</feature>
<feature type="region of interest" description="Disordered" evidence="1">
    <location>
        <begin position="878"/>
        <end position="909"/>
    </location>
</feature>
<protein>
    <submittedName>
        <fullName evidence="2">Uncharacterized protein</fullName>
    </submittedName>
</protein>
<dbReference type="Proteomes" id="UP000027222">
    <property type="component" value="Unassembled WGS sequence"/>
</dbReference>
<feature type="region of interest" description="Disordered" evidence="1">
    <location>
        <begin position="547"/>
        <end position="575"/>
    </location>
</feature>
<dbReference type="AlphaFoldDB" id="A0A067TBJ1"/>
<feature type="compositionally biased region" description="Polar residues" evidence="1">
    <location>
        <begin position="47"/>
        <end position="57"/>
    </location>
</feature>
<name>A0A067TBJ1_GALM3</name>
<feature type="compositionally biased region" description="Low complexity" evidence="1">
    <location>
        <begin position="407"/>
        <end position="428"/>
    </location>
</feature>
<feature type="region of interest" description="Disordered" evidence="1">
    <location>
        <begin position="640"/>
        <end position="664"/>
    </location>
</feature>
<accession>A0A067TBJ1</accession>
<feature type="compositionally biased region" description="Polar residues" evidence="1">
    <location>
        <begin position="429"/>
        <end position="440"/>
    </location>
</feature>
<feature type="compositionally biased region" description="Polar residues" evidence="1">
    <location>
        <begin position="971"/>
        <end position="982"/>
    </location>
</feature>
<gene>
    <name evidence="2" type="ORF">GALMADRAFT_135713</name>
</gene>
<feature type="compositionally biased region" description="Low complexity" evidence="1">
    <location>
        <begin position="446"/>
        <end position="456"/>
    </location>
</feature>
<feature type="compositionally biased region" description="Pro residues" evidence="1">
    <location>
        <begin position="881"/>
        <end position="893"/>
    </location>
</feature>
<feature type="region of interest" description="Disordered" evidence="1">
    <location>
        <begin position="931"/>
        <end position="986"/>
    </location>
</feature>
<feature type="compositionally biased region" description="Low complexity" evidence="1">
    <location>
        <begin position="709"/>
        <end position="718"/>
    </location>
</feature>
<reference evidence="3" key="1">
    <citation type="journal article" date="2014" name="Proc. Natl. Acad. Sci. U.S.A.">
        <title>Extensive sampling of basidiomycete genomes demonstrates inadequacy of the white-rot/brown-rot paradigm for wood decay fungi.</title>
        <authorList>
            <person name="Riley R."/>
            <person name="Salamov A.A."/>
            <person name="Brown D.W."/>
            <person name="Nagy L.G."/>
            <person name="Floudas D."/>
            <person name="Held B.W."/>
            <person name="Levasseur A."/>
            <person name="Lombard V."/>
            <person name="Morin E."/>
            <person name="Otillar R."/>
            <person name="Lindquist E.A."/>
            <person name="Sun H."/>
            <person name="LaButti K.M."/>
            <person name="Schmutz J."/>
            <person name="Jabbour D."/>
            <person name="Luo H."/>
            <person name="Baker S.E."/>
            <person name="Pisabarro A.G."/>
            <person name="Walton J.D."/>
            <person name="Blanchette R.A."/>
            <person name="Henrissat B."/>
            <person name="Martin F."/>
            <person name="Cullen D."/>
            <person name="Hibbett D.S."/>
            <person name="Grigoriev I.V."/>
        </authorList>
    </citation>
    <scope>NUCLEOTIDE SEQUENCE [LARGE SCALE GENOMIC DNA]</scope>
    <source>
        <strain evidence="3">CBS 339.88</strain>
    </source>
</reference>
<feature type="compositionally biased region" description="Polar residues" evidence="1">
    <location>
        <begin position="10"/>
        <end position="31"/>
    </location>
</feature>
<sequence>MEDPWANAWGETSKSTLPEPSPLSAGSSTWAAPSVSAIHGDNEDDLSASSWSAQPTTHWHEPDISETSLWNNDVSSASAWNPTPSTFDRISLSKDSASESETHFSTPLSEDIQHSLPSSPSPSFTRDKDPPSPSPHVKLPETPPHSPVPPSLSPESEDVDAFGTFETANEVTESADWSPSKPTFSLPSVDAVAWGASWDEPDSAATDKTNDTSIELDDAWERARQEKEKQDRHVPPELLASILQHFEELSGGLWPESGSSTATPHHAERPMDMEDLGLNAVALRLIPEDLTLPPNVSFSKTFTSKQLSEALRLTRHSPLTRLTPMAFYMSSKGLTSWEASIKAKPNITSDDFTPAGWKIVESAKADAQIADDVKKRPSGGGLLSFFGRRATTSSPDSPNSRRSASPVNVAATSSVKAVSSPRPSSDSSKTNSAQNQNAGQTPPTSPAASTFTSASPKINHKKAMSLSDNPVMPAVIGSDPIQREATPPQPSAVSRFLGRFSSRPRSLSSHDPLSLSADDLEFLSDVPTVETKEDNIMELDGLSAMLKSPPLLTPLPPPLKPPPKAPPRPSRAASTANNKLDLHDDLLSYLDHDPSQSVPPIPLMTAVPTPPVKSTSTHIFSIPSTSVQHFNEPAPILKVVDQSPQPTKGHSDESWPSFDYPSLQMNKTTQPKRQIVAIMASSPSSTSSTPPPLLPKPGSAFSIPPPPSSSNRTNSSTSHNAAFGGVISLLPPPPSSRSHTPLRLGLQDQAPLPQPAIIDDDDDFADFLSSPAQATNPSQLSFGDFAPPVAASTNIMSVNIARTLNNSRDEFHDFISPLPPQPPAKPLNLSAKPLTPLSRTSQDSSQLEQTTMPRKTPRAADHSRTLSLLETVATRGRWLAPPSPLPEALPPPSNGHSSEVDFLDSGSSMQAQQARAAATLAASSVSVTSNASSAWTFPPPINSSSFDSNLNTRSSVPATLNSKPQPPIQPTFMQSTPLSTGAKTGGLSAQDLSFFEGL</sequence>
<dbReference type="STRING" id="685588.A0A067TBJ1"/>
<feature type="compositionally biased region" description="Polar residues" evidence="1">
    <location>
        <begin position="390"/>
        <end position="406"/>
    </location>
</feature>
<feature type="compositionally biased region" description="Pro residues" evidence="1">
    <location>
        <begin position="551"/>
        <end position="569"/>
    </location>
</feature>
<feature type="compositionally biased region" description="Pro residues" evidence="1">
    <location>
        <begin position="141"/>
        <end position="152"/>
    </location>
</feature>
<evidence type="ECO:0000313" key="3">
    <source>
        <dbReference type="Proteomes" id="UP000027222"/>
    </source>
</evidence>
<feature type="region of interest" description="Disordered" evidence="1">
    <location>
        <begin position="680"/>
        <end position="741"/>
    </location>
</feature>
<feature type="region of interest" description="Disordered" evidence="1">
    <location>
        <begin position="1"/>
        <end position="186"/>
    </location>
</feature>
<feature type="compositionally biased region" description="Polar residues" evidence="1">
    <location>
        <begin position="166"/>
        <end position="186"/>
    </location>
</feature>
<dbReference type="EMBL" id="KL142371">
    <property type="protein sequence ID" value="KDR80575.1"/>
    <property type="molecule type" value="Genomic_DNA"/>
</dbReference>
<dbReference type="OrthoDB" id="3262497at2759"/>
<evidence type="ECO:0000256" key="1">
    <source>
        <dbReference type="SAM" id="MobiDB-lite"/>
    </source>
</evidence>
<feature type="region of interest" description="Disordered" evidence="1">
    <location>
        <begin position="812"/>
        <end position="865"/>
    </location>
</feature>
<feature type="compositionally biased region" description="Polar residues" evidence="1">
    <location>
        <begin position="942"/>
        <end position="963"/>
    </location>
</feature>